<organism evidence="2 3">
    <name type="scientific">Carex littledalei</name>
    <dbReference type="NCBI Taxonomy" id="544730"/>
    <lineage>
        <taxon>Eukaryota</taxon>
        <taxon>Viridiplantae</taxon>
        <taxon>Streptophyta</taxon>
        <taxon>Embryophyta</taxon>
        <taxon>Tracheophyta</taxon>
        <taxon>Spermatophyta</taxon>
        <taxon>Magnoliopsida</taxon>
        <taxon>Liliopsida</taxon>
        <taxon>Poales</taxon>
        <taxon>Cyperaceae</taxon>
        <taxon>Cyperoideae</taxon>
        <taxon>Cariceae</taxon>
        <taxon>Carex</taxon>
        <taxon>Carex subgen. Euthyceras</taxon>
    </lineage>
</organism>
<accession>A0A833QXJ9</accession>
<evidence type="ECO:0000313" key="3">
    <source>
        <dbReference type="Proteomes" id="UP000623129"/>
    </source>
</evidence>
<keyword evidence="2" id="KW-0808">Transferase</keyword>
<dbReference type="AlphaFoldDB" id="A0A833QXJ9"/>
<reference evidence="2" key="1">
    <citation type="submission" date="2020-01" db="EMBL/GenBank/DDBJ databases">
        <title>Genome sequence of Kobresia littledalei, the first chromosome-level genome in the family Cyperaceae.</title>
        <authorList>
            <person name="Qu G."/>
        </authorList>
    </citation>
    <scope>NUCLEOTIDE SEQUENCE</scope>
    <source>
        <strain evidence="2">C.B.Clarke</strain>
        <tissue evidence="2">Leaf</tissue>
    </source>
</reference>
<dbReference type="Proteomes" id="UP000623129">
    <property type="component" value="Unassembled WGS sequence"/>
</dbReference>
<protein>
    <submittedName>
        <fullName evidence="2">Beta-1,3-galactosyltransferase pvg3-like protein</fullName>
    </submittedName>
</protein>
<keyword evidence="1" id="KW-0812">Transmembrane</keyword>
<dbReference type="OrthoDB" id="2139606at2759"/>
<comment type="caution">
    <text evidence="2">The sequence shown here is derived from an EMBL/GenBank/DDBJ whole genome shotgun (WGS) entry which is preliminary data.</text>
</comment>
<keyword evidence="1" id="KW-1133">Transmembrane helix</keyword>
<dbReference type="EMBL" id="SWLB01000018">
    <property type="protein sequence ID" value="KAF3326601.1"/>
    <property type="molecule type" value="Genomic_DNA"/>
</dbReference>
<keyword evidence="3" id="KW-1185">Reference proteome</keyword>
<sequence>MSATKNHPSPSTTSFLLLPLALLTLGYMFYLNNFHVISFFCTLFSAFSTVNSTSKTPLPVDHADLNMFLGILTMPHLRKRRHLLCSVYALQTRNLTAAKVDVCFIFCNPIGDADKMHLALEITSYGDIIILDCVENINNGRGREVESVERKERDGKRAGLKRIRRRERESDVIVSGREKT</sequence>
<dbReference type="GO" id="GO:0016757">
    <property type="term" value="F:glycosyltransferase activity"/>
    <property type="evidence" value="ECO:0007669"/>
    <property type="project" value="UniProtKB-KW"/>
</dbReference>
<evidence type="ECO:0000256" key="1">
    <source>
        <dbReference type="SAM" id="Phobius"/>
    </source>
</evidence>
<feature type="transmembrane region" description="Helical" evidence="1">
    <location>
        <begin position="12"/>
        <end position="31"/>
    </location>
</feature>
<name>A0A833QXJ9_9POAL</name>
<evidence type="ECO:0000313" key="2">
    <source>
        <dbReference type="EMBL" id="KAF3326601.1"/>
    </source>
</evidence>
<dbReference type="UniPathway" id="UPA00378"/>
<gene>
    <name evidence="2" type="ORF">FCM35_KLT08231</name>
</gene>
<keyword evidence="2" id="KW-0328">Glycosyltransferase</keyword>
<keyword evidence="1" id="KW-0472">Membrane</keyword>
<proteinExistence type="predicted"/>